<protein>
    <submittedName>
        <fullName evidence="2">Uncharacterized protein</fullName>
    </submittedName>
</protein>
<dbReference type="FunCoup" id="A0A1Q3DJ70">
    <property type="interactions" value="1609"/>
</dbReference>
<gene>
    <name evidence="2" type="ORF">CFOL_v3_35890</name>
</gene>
<dbReference type="EMBL" id="BDDD01010164">
    <property type="protein sequence ID" value="GAV92511.1"/>
    <property type="molecule type" value="Genomic_DNA"/>
</dbReference>
<comment type="caution">
    <text evidence="2">The sequence shown here is derived from an EMBL/GenBank/DDBJ whole genome shotgun (WGS) entry which is preliminary data.</text>
</comment>
<dbReference type="STRING" id="3775.A0A1Q3DJ70"/>
<dbReference type="AlphaFoldDB" id="A0A1Q3DJ70"/>
<keyword evidence="1" id="KW-0175">Coiled coil</keyword>
<organism evidence="2 3">
    <name type="scientific">Cephalotus follicularis</name>
    <name type="common">Albany pitcher plant</name>
    <dbReference type="NCBI Taxonomy" id="3775"/>
    <lineage>
        <taxon>Eukaryota</taxon>
        <taxon>Viridiplantae</taxon>
        <taxon>Streptophyta</taxon>
        <taxon>Embryophyta</taxon>
        <taxon>Tracheophyta</taxon>
        <taxon>Spermatophyta</taxon>
        <taxon>Magnoliopsida</taxon>
        <taxon>eudicotyledons</taxon>
        <taxon>Gunneridae</taxon>
        <taxon>Pentapetalae</taxon>
        <taxon>rosids</taxon>
        <taxon>fabids</taxon>
        <taxon>Oxalidales</taxon>
        <taxon>Cephalotaceae</taxon>
        <taxon>Cephalotus</taxon>
    </lineage>
</organism>
<evidence type="ECO:0000313" key="3">
    <source>
        <dbReference type="Proteomes" id="UP000187406"/>
    </source>
</evidence>
<keyword evidence="3" id="KW-1185">Reference proteome</keyword>
<dbReference type="OrthoDB" id="772275at2759"/>
<reference evidence="3" key="1">
    <citation type="submission" date="2016-04" db="EMBL/GenBank/DDBJ databases">
        <title>Cephalotus genome sequencing.</title>
        <authorList>
            <person name="Fukushima K."/>
            <person name="Hasebe M."/>
            <person name="Fang X."/>
        </authorList>
    </citation>
    <scope>NUCLEOTIDE SEQUENCE [LARGE SCALE GENOMIC DNA]</scope>
    <source>
        <strain evidence="3">cv. St1</strain>
    </source>
</reference>
<evidence type="ECO:0000313" key="2">
    <source>
        <dbReference type="EMBL" id="GAV92511.1"/>
    </source>
</evidence>
<proteinExistence type="predicted"/>
<dbReference type="InParanoid" id="A0A1Q3DJ70"/>
<sequence>MILKSGAITVPCRHLFKPNKCFASNINTEQLCAQLDQLHIEADNTRDKAKKARMRLMRLSEAAEKLRRQATMSVEKGKEDDARELLFQKKKVMQGMEKSKTRIELLDELSAKLNEAISLKETQLIGNVALDIEVDSEGDSSPVRIISPKQEVLEWKNKDKDFGPYAVKFKDDQKLYFGTDSLASATDSKELKDLQGSLSPGIQNEDNMFSSLRGISSYKVFLEHLDLQLNKIEAELVTILNVSTFVLGNEETSKNLRVQQTTELLESIRGIRQRIANIMHAKLEI</sequence>
<dbReference type="Proteomes" id="UP000187406">
    <property type="component" value="Unassembled WGS sequence"/>
</dbReference>
<name>A0A1Q3DJ70_CEPFO</name>
<dbReference type="PANTHER" id="PTHR37174">
    <property type="entry name" value="FORKHEAD-ASSOCIATED DOMAIN PROTEIN"/>
    <property type="match status" value="1"/>
</dbReference>
<feature type="coiled-coil region" evidence="1">
    <location>
        <begin position="35"/>
        <end position="69"/>
    </location>
</feature>
<accession>A0A1Q3DJ70</accession>
<evidence type="ECO:0000256" key="1">
    <source>
        <dbReference type="SAM" id="Coils"/>
    </source>
</evidence>
<dbReference type="PANTHER" id="PTHR37174:SF2">
    <property type="entry name" value="FORKHEAD-ASSOCIATED DOMAIN PROTEIN"/>
    <property type="match status" value="1"/>
</dbReference>